<dbReference type="Gene3D" id="2.40.420.20">
    <property type="match status" value="1"/>
</dbReference>
<dbReference type="KEGG" id="amt:Amet_1521"/>
<dbReference type="PROSITE" id="PS51257">
    <property type="entry name" value="PROKAR_LIPOPROTEIN"/>
    <property type="match status" value="1"/>
</dbReference>
<evidence type="ECO:0000259" key="4">
    <source>
        <dbReference type="Pfam" id="PF25973"/>
    </source>
</evidence>
<dbReference type="PANTHER" id="PTHR30469">
    <property type="entry name" value="MULTIDRUG RESISTANCE PROTEIN MDTA"/>
    <property type="match status" value="1"/>
</dbReference>
<reference evidence="7" key="1">
    <citation type="journal article" date="2016" name="Genome Announc.">
        <title>Complete genome sequence of Alkaliphilus metalliredigens strain QYMF, an alkaliphilic and metal-reducing bacterium isolated from borax-contaminated leachate ponds.</title>
        <authorList>
            <person name="Hwang C."/>
            <person name="Copeland A."/>
            <person name="Lucas S."/>
            <person name="Lapidus A."/>
            <person name="Barry K."/>
            <person name="Detter J.C."/>
            <person name="Glavina Del Rio T."/>
            <person name="Hammon N."/>
            <person name="Israni S."/>
            <person name="Dalin E."/>
            <person name="Tice H."/>
            <person name="Pitluck S."/>
            <person name="Chertkov O."/>
            <person name="Brettin T."/>
            <person name="Bruce D."/>
            <person name="Han C."/>
            <person name="Schmutz J."/>
            <person name="Larimer F."/>
            <person name="Land M.L."/>
            <person name="Hauser L."/>
            <person name="Kyrpides N."/>
            <person name="Mikhailova N."/>
            <person name="Ye Q."/>
            <person name="Zhou J."/>
            <person name="Richardson P."/>
            <person name="Fields M.W."/>
        </authorList>
    </citation>
    <scope>NUCLEOTIDE SEQUENCE [LARGE SCALE GENOMIC DNA]</scope>
    <source>
        <strain evidence="7">QYMF</strain>
    </source>
</reference>
<dbReference type="eggNOG" id="COG0845">
    <property type="taxonomic scope" value="Bacteria"/>
</dbReference>
<comment type="similarity">
    <text evidence="1">Belongs to the membrane fusion protein (MFP) (TC 8.A.1) family.</text>
</comment>
<dbReference type="InterPro" id="IPR058637">
    <property type="entry name" value="YknX-like_C"/>
</dbReference>
<evidence type="ECO:0000313" key="7">
    <source>
        <dbReference type="Proteomes" id="UP000001572"/>
    </source>
</evidence>
<evidence type="ECO:0000259" key="3">
    <source>
        <dbReference type="Pfam" id="PF25954"/>
    </source>
</evidence>
<dbReference type="InterPro" id="IPR058647">
    <property type="entry name" value="BSH_CzcB-like"/>
</dbReference>
<sequence length="406" mass="44311">MTGKRIFTLLFILLVISMLMIGCSRNAVQETAGIEEDYIPVEVESIKKEAIANKITLNGKIYANEEVTVMPQTPGTVAKVNIKLGDDVAKDQVLFVMDEKDIQNAIEQAENSIDLAKRSVEQAESGIKSAKINYEATKESLEDALATLERTKTLYEAGAVPKTQLEQAEMAASSRPLEIAEAKVLQAEISYQQALNQLSQAQISYEQAKGNLDNTLVKAPIRGVVSSLSVVEGQLASNAQGAATIADIDSVYLKVDVTENMVNRLHQGQEVSVKVEAALNGKIKGRIDYISPTTDAKTQLYTVKVYIHNKEGKIRSGMSGSIELDAESRQNVLTVRSSAVIDKEGEQVVYLVVDERAVEQKIRLGLNTGIYIEVLEGLKEGDVVIIKGQHYVAEGQKVKAVRSEQS</sequence>
<dbReference type="PANTHER" id="PTHR30469:SF33">
    <property type="entry name" value="SLR1207 PROTEIN"/>
    <property type="match status" value="1"/>
</dbReference>
<dbReference type="EMBL" id="CP000724">
    <property type="protein sequence ID" value="ABR47714.1"/>
    <property type="molecule type" value="Genomic_DNA"/>
</dbReference>
<dbReference type="Pfam" id="PF25954">
    <property type="entry name" value="Beta-barrel_RND_2"/>
    <property type="match status" value="1"/>
</dbReference>
<feature type="coiled-coil region" evidence="2">
    <location>
        <begin position="177"/>
        <end position="211"/>
    </location>
</feature>
<gene>
    <name evidence="6" type="ordered locus">Amet_1521</name>
</gene>
<dbReference type="InterPro" id="IPR006143">
    <property type="entry name" value="RND_pump_MFP"/>
</dbReference>
<dbReference type="RefSeq" id="WP_012062752.1">
    <property type="nucleotide sequence ID" value="NC_009633.1"/>
</dbReference>
<feature type="domain" description="YknX-like C-terminal permuted SH3-like" evidence="5">
    <location>
        <begin position="332"/>
        <end position="399"/>
    </location>
</feature>
<feature type="coiled-coil region" evidence="2">
    <location>
        <begin position="99"/>
        <end position="151"/>
    </location>
</feature>
<proteinExistence type="inferred from homology"/>
<dbReference type="InterPro" id="IPR058792">
    <property type="entry name" value="Beta-barrel_RND_2"/>
</dbReference>
<evidence type="ECO:0000256" key="2">
    <source>
        <dbReference type="SAM" id="Coils"/>
    </source>
</evidence>
<name>A6TNE6_ALKMQ</name>
<dbReference type="GO" id="GO:0015562">
    <property type="term" value="F:efflux transmembrane transporter activity"/>
    <property type="evidence" value="ECO:0007669"/>
    <property type="project" value="InterPro"/>
</dbReference>
<keyword evidence="2" id="KW-0175">Coiled coil</keyword>
<keyword evidence="7" id="KW-1185">Reference proteome</keyword>
<organism evidence="6 7">
    <name type="scientific">Alkaliphilus metalliredigens (strain QYMF)</name>
    <dbReference type="NCBI Taxonomy" id="293826"/>
    <lineage>
        <taxon>Bacteria</taxon>
        <taxon>Bacillati</taxon>
        <taxon>Bacillota</taxon>
        <taxon>Clostridia</taxon>
        <taxon>Peptostreptococcales</taxon>
        <taxon>Natronincolaceae</taxon>
        <taxon>Alkaliphilus</taxon>
    </lineage>
</organism>
<dbReference type="Pfam" id="PF25973">
    <property type="entry name" value="BSH_CzcB"/>
    <property type="match status" value="1"/>
</dbReference>
<dbReference type="FunFam" id="2.40.30.170:FF:000010">
    <property type="entry name" value="Efflux RND transporter periplasmic adaptor subunit"/>
    <property type="match status" value="1"/>
</dbReference>
<dbReference type="Gene3D" id="1.10.287.470">
    <property type="entry name" value="Helix hairpin bin"/>
    <property type="match status" value="1"/>
</dbReference>
<dbReference type="SUPFAM" id="SSF111369">
    <property type="entry name" value="HlyD-like secretion proteins"/>
    <property type="match status" value="2"/>
</dbReference>
<dbReference type="HOGENOM" id="CLU_018816_14_4_9"/>
<feature type="domain" description="CzcB-like barrel-sandwich hybrid" evidence="4">
    <location>
        <begin position="67"/>
        <end position="247"/>
    </location>
</feature>
<dbReference type="Proteomes" id="UP000001572">
    <property type="component" value="Chromosome"/>
</dbReference>
<evidence type="ECO:0000259" key="5">
    <source>
        <dbReference type="Pfam" id="PF25989"/>
    </source>
</evidence>
<dbReference type="NCBIfam" id="TIGR01730">
    <property type="entry name" value="RND_mfp"/>
    <property type="match status" value="1"/>
</dbReference>
<dbReference type="Pfam" id="PF25989">
    <property type="entry name" value="YknX_C"/>
    <property type="match status" value="1"/>
</dbReference>
<feature type="domain" description="CusB-like beta-barrel" evidence="3">
    <location>
        <begin position="251"/>
        <end position="327"/>
    </location>
</feature>
<evidence type="ECO:0000256" key="1">
    <source>
        <dbReference type="ARBA" id="ARBA00009477"/>
    </source>
</evidence>
<dbReference type="AlphaFoldDB" id="A6TNE6"/>
<evidence type="ECO:0000313" key="6">
    <source>
        <dbReference type="EMBL" id="ABR47714.1"/>
    </source>
</evidence>
<dbReference type="OrthoDB" id="9810430at2"/>
<dbReference type="Gene3D" id="2.40.50.100">
    <property type="match status" value="1"/>
</dbReference>
<dbReference type="Gene3D" id="2.40.30.170">
    <property type="match status" value="1"/>
</dbReference>
<accession>A6TNE6</accession>
<protein>
    <submittedName>
        <fullName evidence="6">Efflux transporter, RND family, MFP subunit</fullName>
    </submittedName>
</protein>
<dbReference type="STRING" id="293826.Amet_1521"/>
<dbReference type="GO" id="GO:1990281">
    <property type="term" value="C:efflux pump complex"/>
    <property type="evidence" value="ECO:0007669"/>
    <property type="project" value="TreeGrafter"/>
</dbReference>